<feature type="region of interest" description="Disordered" evidence="1">
    <location>
        <begin position="1"/>
        <end position="23"/>
    </location>
</feature>
<sequence>MAPCLVQGAPVNRAGAEAESETGPAGEWSFGGSEWVAHFSVLTFVGRAPIVRFETSRYIGNYRDATKYIEVFSLNCR</sequence>
<accession>A0ABN6IHH7</accession>
<dbReference type="Proteomes" id="UP000826012">
    <property type="component" value="Chromosome"/>
</dbReference>
<proteinExistence type="predicted"/>
<organism evidence="2 3">
    <name type="scientific">Mycobacterium senriense</name>
    <dbReference type="NCBI Taxonomy" id="2775496"/>
    <lineage>
        <taxon>Bacteria</taxon>
        <taxon>Bacillati</taxon>
        <taxon>Actinomycetota</taxon>
        <taxon>Actinomycetes</taxon>
        <taxon>Mycobacteriales</taxon>
        <taxon>Mycobacteriaceae</taxon>
        <taxon>Mycobacterium</taxon>
        <taxon>Mycobacterium avium complex (MAC)</taxon>
    </lineage>
</organism>
<reference evidence="2 3" key="2">
    <citation type="submission" date="2021-07" db="EMBL/GenBank/DDBJ databases">
        <authorList>
            <person name="Matsumoto Y."/>
            <person name="Motooka D."/>
            <person name="Nakamura S."/>
        </authorList>
    </citation>
    <scope>NUCLEOTIDE SEQUENCE [LARGE SCALE GENOMIC DNA]</scope>
    <source>
        <strain evidence="2 3">TY59</strain>
    </source>
</reference>
<evidence type="ECO:0000313" key="2">
    <source>
        <dbReference type="EMBL" id="BCZ22408.1"/>
    </source>
</evidence>
<gene>
    <name evidence="2" type="ORF">MTY59_22630</name>
</gene>
<name>A0ABN6IHH7_9MYCO</name>
<reference evidence="2 3" key="1">
    <citation type="submission" date="2021-07" db="EMBL/GenBank/DDBJ databases">
        <title>Complete genome sequence of nontuberculous Mycobacterium sp. TY59.</title>
        <authorList>
            <person name="Fukushima K."/>
        </authorList>
    </citation>
    <scope>NUCLEOTIDE SEQUENCE [LARGE SCALE GENOMIC DNA]</scope>
    <source>
        <strain evidence="2 3">TY59</strain>
    </source>
</reference>
<protein>
    <submittedName>
        <fullName evidence="2">Uncharacterized protein</fullName>
    </submittedName>
</protein>
<keyword evidence="3" id="KW-1185">Reference proteome</keyword>
<dbReference type="EMBL" id="AP024828">
    <property type="protein sequence ID" value="BCZ22408.1"/>
    <property type="molecule type" value="Genomic_DNA"/>
</dbReference>
<evidence type="ECO:0000256" key="1">
    <source>
        <dbReference type="SAM" id="MobiDB-lite"/>
    </source>
</evidence>
<evidence type="ECO:0000313" key="3">
    <source>
        <dbReference type="Proteomes" id="UP000826012"/>
    </source>
</evidence>